<dbReference type="GO" id="GO:0015658">
    <property type="term" value="F:branched-chain amino acid transmembrane transporter activity"/>
    <property type="evidence" value="ECO:0007669"/>
    <property type="project" value="InterPro"/>
</dbReference>
<dbReference type="InterPro" id="IPR001851">
    <property type="entry name" value="ABC_transp_permease"/>
</dbReference>
<dbReference type="EMBL" id="PELR01000096">
    <property type="protein sequence ID" value="RTH04961.1"/>
    <property type="molecule type" value="Genomic_DNA"/>
</dbReference>
<keyword evidence="3 6" id="KW-0812">Transmembrane</keyword>
<keyword evidence="2" id="KW-1003">Cell membrane</keyword>
<feature type="transmembrane region" description="Helical" evidence="6">
    <location>
        <begin position="178"/>
        <end position="198"/>
    </location>
</feature>
<feature type="transmembrane region" description="Helical" evidence="6">
    <location>
        <begin position="130"/>
        <end position="148"/>
    </location>
</feature>
<dbReference type="Proteomes" id="UP000286910">
    <property type="component" value="Unassembled WGS sequence"/>
</dbReference>
<evidence type="ECO:0000256" key="6">
    <source>
        <dbReference type="SAM" id="Phobius"/>
    </source>
</evidence>
<evidence type="ECO:0000313" key="7">
    <source>
        <dbReference type="EMBL" id="RTH04961.1"/>
    </source>
</evidence>
<evidence type="ECO:0000256" key="4">
    <source>
        <dbReference type="ARBA" id="ARBA00022989"/>
    </source>
</evidence>
<protein>
    <submittedName>
        <fullName evidence="7">Urea ABC transporter permease subunit UrtC</fullName>
    </submittedName>
</protein>
<dbReference type="RefSeq" id="WP_366730560.1">
    <property type="nucleotide sequence ID" value="NZ_PELR01000096.1"/>
</dbReference>
<keyword evidence="5 6" id="KW-0472">Membrane</keyword>
<dbReference type="InterPro" id="IPR043428">
    <property type="entry name" value="LivM-like"/>
</dbReference>
<dbReference type="GO" id="GO:0005886">
    <property type="term" value="C:plasma membrane"/>
    <property type="evidence" value="ECO:0007669"/>
    <property type="project" value="UniProtKB-SubCell"/>
</dbReference>
<name>A0A430RC27_THESC</name>
<gene>
    <name evidence="7" type="ORF">CSW45_04225</name>
</gene>
<organism evidence="7 8">
    <name type="scientific">Thermus scotoductus</name>
    <dbReference type="NCBI Taxonomy" id="37636"/>
    <lineage>
        <taxon>Bacteria</taxon>
        <taxon>Thermotogati</taxon>
        <taxon>Deinococcota</taxon>
        <taxon>Deinococci</taxon>
        <taxon>Thermales</taxon>
        <taxon>Thermaceae</taxon>
        <taxon>Thermus</taxon>
    </lineage>
</organism>
<dbReference type="PANTHER" id="PTHR30482">
    <property type="entry name" value="HIGH-AFFINITY BRANCHED-CHAIN AMINO ACID TRANSPORT SYSTEM PERMEASE"/>
    <property type="match status" value="1"/>
</dbReference>
<evidence type="ECO:0000313" key="8">
    <source>
        <dbReference type="Proteomes" id="UP000286910"/>
    </source>
</evidence>
<feature type="transmembrane region" description="Helical" evidence="6">
    <location>
        <begin position="219"/>
        <end position="241"/>
    </location>
</feature>
<evidence type="ECO:0000256" key="2">
    <source>
        <dbReference type="ARBA" id="ARBA00022475"/>
    </source>
</evidence>
<feature type="transmembrane region" description="Helical" evidence="6">
    <location>
        <begin position="101"/>
        <end position="123"/>
    </location>
</feature>
<evidence type="ECO:0000256" key="1">
    <source>
        <dbReference type="ARBA" id="ARBA00004651"/>
    </source>
</evidence>
<dbReference type="AlphaFoldDB" id="A0A430RC27"/>
<evidence type="ECO:0000256" key="5">
    <source>
        <dbReference type="ARBA" id="ARBA00023136"/>
    </source>
</evidence>
<dbReference type="Pfam" id="PF02653">
    <property type="entry name" value="BPD_transp_2"/>
    <property type="match status" value="1"/>
</dbReference>
<evidence type="ECO:0000256" key="3">
    <source>
        <dbReference type="ARBA" id="ARBA00022692"/>
    </source>
</evidence>
<comment type="caution">
    <text evidence="7">The sequence shown here is derived from an EMBL/GenBank/DDBJ whole genome shotgun (WGS) entry which is preliminary data.</text>
</comment>
<feature type="transmembrane region" description="Helical" evidence="6">
    <location>
        <begin position="28"/>
        <end position="48"/>
    </location>
</feature>
<feature type="non-terminal residue" evidence="7">
    <location>
        <position position="242"/>
    </location>
</feature>
<dbReference type="PANTHER" id="PTHR30482:SF4">
    <property type="entry name" value="SLR1201 PROTEIN"/>
    <property type="match status" value="1"/>
</dbReference>
<feature type="transmembrane region" description="Helical" evidence="6">
    <location>
        <begin position="55"/>
        <end position="74"/>
    </location>
</feature>
<comment type="subcellular location">
    <subcellularLocation>
        <location evidence="1">Cell membrane</location>
        <topology evidence="1">Multi-pass membrane protein</topology>
    </subcellularLocation>
</comment>
<keyword evidence="4 6" id="KW-1133">Transmembrane helix</keyword>
<sequence>MRALLLVAVLLGIAPLWLSPYDLSLLGRFLAVGLAVMGVVWAWGYGGILSLGQGIFFGLGGYALAMHLKLAPLAPGELPDFMVWNGVEALPWWWAPFRSPWFALAMVLLLPSLLAFLLGYLLFRRRVSGVYFTLITQALALAFATLLISQQGLTGGFNGLTNFTTLFGWSFGDPGFQVGLYAATALLVLLALAASHWLRKTSFGLVLRAVREGENRTRFLGYDPALYKGAAFALAGLLAGVG</sequence>
<reference evidence="7 8" key="1">
    <citation type="journal article" date="2019" name="Extremophiles">
        <title>Biogeography of thermophiles and predominance of Thermus scotoductus in domestic water heaters.</title>
        <authorList>
            <person name="Wilpiszeski R.L."/>
            <person name="Zhang Z."/>
            <person name="House C.H."/>
        </authorList>
    </citation>
    <scope>NUCLEOTIDE SEQUENCE [LARGE SCALE GENOMIC DNA]</scope>
    <source>
        <strain evidence="7 8">32_S32</strain>
    </source>
</reference>
<proteinExistence type="predicted"/>
<accession>A0A430RC27</accession>